<evidence type="ECO:0000313" key="6">
    <source>
        <dbReference type="EMBL" id="TXC63083.1"/>
    </source>
</evidence>
<keyword evidence="3" id="KW-0238">DNA-binding</keyword>
<dbReference type="SUPFAM" id="SSF53850">
    <property type="entry name" value="Periplasmic binding protein-like II"/>
    <property type="match status" value="1"/>
</dbReference>
<sequence length="317" mass="33942">MERSSTDLVDVLAFVRVAETGSFARAAERMGLSKPALSRRVARLEEQLGARLLTRSARGAQPTDIGQAYYARAANILAELDAAEEVVAEAVTQIAGPIRLTAPLTFGVTHLAPALAEFALAHPKVELDIEFEDRHVDLAGGGYDLAVRIGRLADSALIARRIAPVRKSVVASPAYLAARGRPASPAELTDHSILLYANESWRFRVGPRWQTIRVTPALRSNNGDMLLAAAKAGLGLCLLPNFIAAPALAAGEVEPVLGDFPAEEGALHAVMPPGRATTARLRALVDFLVRRFGPEPAWDPCWETAQAREAGRRAPAE</sequence>
<reference evidence="6 7" key="1">
    <citation type="journal article" date="2015" name="J. Microbiol.">
        <title>Sphingosinicella ginsenosidimutans sp. nov., with ginsenoside converting activity.</title>
        <authorList>
            <person name="Kim J.K."/>
            <person name="Kang M.S."/>
            <person name="Park S.C."/>
            <person name="Kim K.M."/>
            <person name="Choi K."/>
            <person name="Yoon M.H."/>
            <person name="Im W.T."/>
        </authorList>
    </citation>
    <scope>NUCLEOTIDE SEQUENCE [LARGE SCALE GENOMIC DNA]</scope>
    <source>
        <strain evidence="6 7">BS-11</strain>
    </source>
</reference>
<dbReference type="GO" id="GO:0003700">
    <property type="term" value="F:DNA-binding transcription factor activity"/>
    <property type="evidence" value="ECO:0007669"/>
    <property type="project" value="InterPro"/>
</dbReference>
<evidence type="ECO:0000259" key="5">
    <source>
        <dbReference type="PROSITE" id="PS50931"/>
    </source>
</evidence>
<proteinExistence type="inferred from homology"/>
<dbReference type="Gene3D" id="3.40.190.290">
    <property type="match status" value="1"/>
</dbReference>
<dbReference type="GO" id="GO:0043565">
    <property type="term" value="F:sequence-specific DNA binding"/>
    <property type="evidence" value="ECO:0007669"/>
    <property type="project" value="TreeGrafter"/>
</dbReference>
<dbReference type="InterPro" id="IPR036390">
    <property type="entry name" value="WH_DNA-bd_sf"/>
</dbReference>
<dbReference type="PANTHER" id="PTHR30537:SF5">
    <property type="entry name" value="HTH-TYPE TRANSCRIPTIONAL ACTIVATOR TTDR-RELATED"/>
    <property type="match status" value="1"/>
</dbReference>
<dbReference type="CDD" id="cd08422">
    <property type="entry name" value="PBP2_CrgA_like"/>
    <property type="match status" value="1"/>
</dbReference>
<dbReference type="SUPFAM" id="SSF46785">
    <property type="entry name" value="Winged helix' DNA-binding domain"/>
    <property type="match status" value="1"/>
</dbReference>
<dbReference type="Pfam" id="PF03466">
    <property type="entry name" value="LysR_substrate"/>
    <property type="match status" value="1"/>
</dbReference>
<comment type="similarity">
    <text evidence="1">Belongs to the LysR transcriptional regulatory family.</text>
</comment>
<dbReference type="PRINTS" id="PR00039">
    <property type="entry name" value="HTHLYSR"/>
</dbReference>
<evidence type="ECO:0000256" key="2">
    <source>
        <dbReference type="ARBA" id="ARBA00023015"/>
    </source>
</evidence>
<evidence type="ECO:0000256" key="1">
    <source>
        <dbReference type="ARBA" id="ARBA00009437"/>
    </source>
</evidence>
<protein>
    <submittedName>
        <fullName evidence="6">LysR family transcriptional regulator</fullName>
    </submittedName>
</protein>
<feature type="domain" description="HTH lysR-type" evidence="5">
    <location>
        <begin position="13"/>
        <end position="63"/>
    </location>
</feature>
<dbReference type="PANTHER" id="PTHR30537">
    <property type="entry name" value="HTH-TYPE TRANSCRIPTIONAL REGULATOR"/>
    <property type="match status" value="1"/>
</dbReference>
<accession>A0A5C6TRU4</accession>
<dbReference type="FunFam" id="1.10.10.10:FF:000001">
    <property type="entry name" value="LysR family transcriptional regulator"/>
    <property type="match status" value="1"/>
</dbReference>
<dbReference type="InterPro" id="IPR058163">
    <property type="entry name" value="LysR-type_TF_proteobact-type"/>
</dbReference>
<dbReference type="InterPro" id="IPR036388">
    <property type="entry name" value="WH-like_DNA-bd_sf"/>
</dbReference>
<keyword evidence="2" id="KW-0805">Transcription regulation</keyword>
<dbReference type="PROSITE" id="PS50931">
    <property type="entry name" value="HTH_LYSR"/>
    <property type="match status" value="1"/>
</dbReference>
<dbReference type="Proteomes" id="UP000321249">
    <property type="component" value="Unassembled WGS sequence"/>
</dbReference>
<dbReference type="InterPro" id="IPR005119">
    <property type="entry name" value="LysR_subst-bd"/>
</dbReference>
<evidence type="ECO:0000256" key="4">
    <source>
        <dbReference type="ARBA" id="ARBA00023163"/>
    </source>
</evidence>
<dbReference type="Gene3D" id="1.10.10.10">
    <property type="entry name" value="Winged helix-like DNA-binding domain superfamily/Winged helix DNA-binding domain"/>
    <property type="match status" value="1"/>
</dbReference>
<organism evidence="6 7">
    <name type="scientific">Allosphingosinicella ginsenosidimutans</name>
    <dbReference type="NCBI Taxonomy" id="1176539"/>
    <lineage>
        <taxon>Bacteria</taxon>
        <taxon>Pseudomonadati</taxon>
        <taxon>Pseudomonadota</taxon>
        <taxon>Alphaproteobacteria</taxon>
        <taxon>Sphingomonadales</taxon>
        <taxon>Sphingomonadaceae</taxon>
        <taxon>Allosphingosinicella</taxon>
    </lineage>
</organism>
<evidence type="ECO:0000313" key="7">
    <source>
        <dbReference type="Proteomes" id="UP000321249"/>
    </source>
</evidence>
<dbReference type="OrthoDB" id="9812435at2"/>
<gene>
    <name evidence="6" type="ORF">FRZ32_05040</name>
</gene>
<dbReference type="Pfam" id="PF00126">
    <property type="entry name" value="HTH_1"/>
    <property type="match status" value="1"/>
</dbReference>
<evidence type="ECO:0000256" key="3">
    <source>
        <dbReference type="ARBA" id="ARBA00023125"/>
    </source>
</evidence>
<dbReference type="AlphaFoldDB" id="A0A5C6TRU4"/>
<dbReference type="RefSeq" id="WP_147042485.1">
    <property type="nucleotide sequence ID" value="NZ_BAABIR010000005.1"/>
</dbReference>
<dbReference type="EMBL" id="VOQQ01000001">
    <property type="protein sequence ID" value="TXC63083.1"/>
    <property type="molecule type" value="Genomic_DNA"/>
</dbReference>
<keyword evidence="4" id="KW-0804">Transcription</keyword>
<keyword evidence="7" id="KW-1185">Reference proteome</keyword>
<dbReference type="GO" id="GO:0006351">
    <property type="term" value="P:DNA-templated transcription"/>
    <property type="evidence" value="ECO:0007669"/>
    <property type="project" value="TreeGrafter"/>
</dbReference>
<dbReference type="InterPro" id="IPR000847">
    <property type="entry name" value="LysR_HTH_N"/>
</dbReference>
<comment type="caution">
    <text evidence="6">The sequence shown here is derived from an EMBL/GenBank/DDBJ whole genome shotgun (WGS) entry which is preliminary data.</text>
</comment>
<name>A0A5C6TRU4_9SPHN</name>